<dbReference type="GO" id="GO:0003700">
    <property type="term" value="F:DNA-binding transcription factor activity"/>
    <property type="evidence" value="ECO:0007669"/>
    <property type="project" value="InterPro"/>
</dbReference>
<dbReference type="Proteomes" id="UP000295124">
    <property type="component" value="Unassembled WGS sequence"/>
</dbReference>
<dbReference type="SUPFAM" id="SSF46785">
    <property type="entry name" value="Winged helix' DNA-binding domain"/>
    <property type="match status" value="1"/>
</dbReference>
<dbReference type="PANTHER" id="PTHR42756:SF1">
    <property type="entry name" value="TRANSCRIPTIONAL REPRESSOR OF EMRAB OPERON"/>
    <property type="match status" value="1"/>
</dbReference>
<feature type="domain" description="HTH marR-type" evidence="4">
    <location>
        <begin position="23"/>
        <end position="158"/>
    </location>
</feature>
<reference evidence="5 6" key="1">
    <citation type="submission" date="2019-03" db="EMBL/GenBank/DDBJ databases">
        <title>Draft genome sequences of novel Actinobacteria.</title>
        <authorList>
            <person name="Sahin N."/>
            <person name="Ay H."/>
            <person name="Saygin H."/>
        </authorList>
    </citation>
    <scope>NUCLEOTIDE SEQUENCE [LARGE SCALE GENOMIC DNA]</scope>
    <source>
        <strain evidence="5 6">JCM 13523</strain>
    </source>
</reference>
<keyword evidence="2" id="KW-0238">DNA-binding</keyword>
<organism evidence="5 6">
    <name type="scientific">Kribbella antibiotica</name>
    <dbReference type="NCBI Taxonomy" id="190195"/>
    <lineage>
        <taxon>Bacteria</taxon>
        <taxon>Bacillati</taxon>
        <taxon>Actinomycetota</taxon>
        <taxon>Actinomycetes</taxon>
        <taxon>Propionibacteriales</taxon>
        <taxon>Kribbellaceae</taxon>
        <taxon>Kribbella</taxon>
    </lineage>
</organism>
<dbReference type="InterPro" id="IPR036388">
    <property type="entry name" value="WH-like_DNA-bd_sf"/>
</dbReference>
<dbReference type="PRINTS" id="PR00598">
    <property type="entry name" value="HTHMARR"/>
</dbReference>
<dbReference type="EMBL" id="SMKX01000069">
    <property type="protein sequence ID" value="TDD57650.1"/>
    <property type="molecule type" value="Genomic_DNA"/>
</dbReference>
<dbReference type="PROSITE" id="PS50995">
    <property type="entry name" value="HTH_MARR_2"/>
    <property type="match status" value="1"/>
</dbReference>
<dbReference type="RefSeq" id="WP_132170601.1">
    <property type="nucleotide sequence ID" value="NZ_SMKX01000069.1"/>
</dbReference>
<dbReference type="InterPro" id="IPR036390">
    <property type="entry name" value="WH_DNA-bd_sf"/>
</dbReference>
<evidence type="ECO:0000256" key="3">
    <source>
        <dbReference type="ARBA" id="ARBA00023163"/>
    </source>
</evidence>
<dbReference type="Pfam" id="PF01047">
    <property type="entry name" value="MarR"/>
    <property type="match status" value="1"/>
</dbReference>
<comment type="caution">
    <text evidence="5">The sequence shown here is derived from an EMBL/GenBank/DDBJ whole genome shotgun (WGS) entry which is preliminary data.</text>
</comment>
<proteinExistence type="predicted"/>
<name>A0A4R4ZHT5_9ACTN</name>
<keyword evidence="3" id="KW-0804">Transcription</keyword>
<accession>A0A4R4ZHT5</accession>
<keyword evidence="1" id="KW-0805">Transcription regulation</keyword>
<evidence type="ECO:0000259" key="4">
    <source>
        <dbReference type="PROSITE" id="PS50995"/>
    </source>
</evidence>
<gene>
    <name evidence="5" type="ORF">E1263_22755</name>
</gene>
<evidence type="ECO:0000256" key="1">
    <source>
        <dbReference type="ARBA" id="ARBA00023015"/>
    </source>
</evidence>
<evidence type="ECO:0000256" key="2">
    <source>
        <dbReference type="ARBA" id="ARBA00023125"/>
    </source>
</evidence>
<dbReference type="Gene3D" id="1.10.10.10">
    <property type="entry name" value="Winged helix-like DNA-binding domain superfamily/Winged helix DNA-binding domain"/>
    <property type="match status" value="1"/>
</dbReference>
<dbReference type="AlphaFoldDB" id="A0A4R4ZHT5"/>
<protein>
    <submittedName>
        <fullName evidence="5">MarR family transcriptional regulator</fullName>
    </submittedName>
</protein>
<dbReference type="OrthoDB" id="5243957at2"/>
<dbReference type="GO" id="GO:0003677">
    <property type="term" value="F:DNA binding"/>
    <property type="evidence" value="ECO:0007669"/>
    <property type="project" value="UniProtKB-KW"/>
</dbReference>
<evidence type="ECO:0000313" key="6">
    <source>
        <dbReference type="Proteomes" id="UP000295124"/>
    </source>
</evidence>
<keyword evidence="6" id="KW-1185">Reference proteome</keyword>
<dbReference type="InterPro" id="IPR000835">
    <property type="entry name" value="HTH_MarR-typ"/>
</dbReference>
<dbReference type="SMART" id="SM00347">
    <property type="entry name" value="HTH_MARR"/>
    <property type="match status" value="1"/>
</dbReference>
<sequence>MRDSIDRHIDFWQHEVPDLDVEVEGVVTRMQMLVRHLQTRRAEALQELGLRSWEYDILWRLRSAGPPYSVTPTALAVALDTHPATLTNRLDRLTQAGLVARSRAATDRRSVVVVLTEAGHHAWESSIGSQSAAEHELLGPLSPRERETLIKLLRKVVLAAEADGPDLMPLPQREDPAHPDG</sequence>
<dbReference type="PANTHER" id="PTHR42756">
    <property type="entry name" value="TRANSCRIPTIONAL REGULATOR, MARR"/>
    <property type="match status" value="1"/>
</dbReference>
<evidence type="ECO:0000313" key="5">
    <source>
        <dbReference type="EMBL" id="TDD57650.1"/>
    </source>
</evidence>